<dbReference type="InterPro" id="IPR002942">
    <property type="entry name" value="S4_RNA-bd"/>
</dbReference>
<dbReference type="SUPFAM" id="SSF55174">
    <property type="entry name" value="Alpha-L RNA-binding motif"/>
    <property type="match status" value="1"/>
</dbReference>
<evidence type="ECO:0000313" key="8">
    <source>
        <dbReference type="Proteomes" id="UP000018731"/>
    </source>
</evidence>
<dbReference type="GO" id="GO:0000049">
    <property type="term" value="F:tRNA binding"/>
    <property type="evidence" value="ECO:0007669"/>
    <property type="project" value="UniProtKB-KW"/>
</dbReference>
<keyword evidence="1" id="KW-0820">tRNA-binding</keyword>
<dbReference type="EMBL" id="AZJI01000001">
    <property type="protein sequence ID" value="ETD25157.1"/>
    <property type="molecule type" value="Genomic_DNA"/>
</dbReference>
<dbReference type="HOGENOM" id="CLU_101003_4_2_7"/>
<dbReference type="InterPro" id="IPR036986">
    <property type="entry name" value="S4_RNA-bd_sf"/>
</dbReference>
<evidence type="ECO:0000256" key="1">
    <source>
        <dbReference type="ARBA" id="ARBA00022555"/>
    </source>
</evidence>
<proteinExistence type="predicted"/>
<dbReference type="STRING" id="1357400.HMPREF2086_00492"/>
<sequence>MRIDKFLNSTNVLKSRKISQDMCASGVIEVNGVVAKSSKEVKVGDKITLRFLDSSKTYQVLAIPTTKTIPKAKSSQYALLIS</sequence>
<gene>
    <name evidence="7" type="ORF">HMPREF2086_00492</name>
</gene>
<evidence type="ECO:0000256" key="4">
    <source>
        <dbReference type="ARBA" id="ARBA00022917"/>
    </source>
</evidence>
<dbReference type="GO" id="GO:0006412">
    <property type="term" value="P:translation"/>
    <property type="evidence" value="ECO:0007669"/>
    <property type="project" value="UniProtKB-KW"/>
</dbReference>
<dbReference type="PATRIC" id="fig|1357400.3.peg.673"/>
<evidence type="ECO:0000259" key="6">
    <source>
        <dbReference type="SMART" id="SM00363"/>
    </source>
</evidence>
<evidence type="ECO:0000256" key="3">
    <source>
        <dbReference type="ARBA" id="ARBA00022884"/>
    </source>
</evidence>
<comment type="caution">
    <text evidence="7">The sequence shown here is derived from an EMBL/GenBank/DDBJ whole genome shotgun (WGS) entry which is preliminary data.</text>
</comment>
<dbReference type="RefSeq" id="WP_023927195.1">
    <property type="nucleotide sequence ID" value="NZ_KI669454.1"/>
</dbReference>
<dbReference type="GO" id="GO:0019843">
    <property type="term" value="F:rRNA binding"/>
    <property type="evidence" value="ECO:0007669"/>
    <property type="project" value="UniProtKB-KW"/>
</dbReference>
<dbReference type="CDD" id="cd00165">
    <property type="entry name" value="S4"/>
    <property type="match status" value="1"/>
</dbReference>
<evidence type="ECO:0000256" key="5">
    <source>
        <dbReference type="PROSITE-ProRule" id="PRU00182"/>
    </source>
</evidence>
<dbReference type="SMART" id="SM00363">
    <property type="entry name" value="S4"/>
    <property type="match status" value="1"/>
</dbReference>
<keyword evidence="4" id="KW-0648">Protein biosynthesis</keyword>
<dbReference type="Pfam" id="PF01479">
    <property type="entry name" value="S4"/>
    <property type="match status" value="1"/>
</dbReference>
<evidence type="ECO:0000256" key="2">
    <source>
        <dbReference type="ARBA" id="ARBA00022730"/>
    </source>
</evidence>
<protein>
    <recommendedName>
        <fullName evidence="6">RNA-binding S4 domain-containing protein</fullName>
    </recommendedName>
</protein>
<accession>V8CDH3</accession>
<dbReference type="InterPro" id="IPR025490">
    <property type="entry name" value="RqcP"/>
</dbReference>
<feature type="domain" description="RNA-binding S4" evidence="6">
    <location>
        <begin position="1"/>
        <end position="60"/>
    </location>
</feature>
<dbReference type="AlphaFoldDB" id="V8CDH3"/>
<organism evidence="7 8">
    <name type="scientific">Helicobacter macacae MIT 99-5501</name>
    <dbReference type="NCBI Taxonomy" id="1357400"/>
    <lineage>
        <taxon>Bacteria</taxon>
        <taxon>Pseudomonadati</taxon>
        <taxon>Campylobacterota</taxon>
        <taxon>Epsilonproteobacteria</taxon>
        <taxon>Campylobacterales</taxon>
        <taxon>Helicobacteraceae</taxon>
        <taxon>Helicobacter</taxon>
    </lineage>
</organism>
<name>V8CDH3_9HELI</name>
<dbReference type="PIRSF" id="PIRSF038881">
    <property type="entry name" value="RNAbp_HP1423"/>
    <property type="match status" value="1"/>
</dbReference>
<keyword evidence="3 5" id="KW-0694">RNA-binding</keyword>
<keyword evidence="8" id="KW-1185">Reference proteome</keyword>
<keyword evidence="2" id="KW-0699">rRNA-binding</keyword>
<dbReference type="PROSITE" id="PS50889">
    <property type="entry name" value="S4"/>
    <property type="match status" value="1"/>
</dbReference>
<dbReference type="Gene3D" id="3.10.290.10">
    <property type="entry name" value="RNA-binding S4 domain"/>
    <property type="match status" value="1"/>
</dbReference>
<evidence type="ECO:0000313" key="7">
    <source>
        <dbReference type="EMBL" id="ETD25157.1"/>
    </source>
</evidence>
<dbReference type="Proteomes" id="UP000018731">
    <property type="component" value="Unassembled WGS sequence"/>
</dbReference>
<reference evidence="7 8" key="1">
    <citation type="journal article" date="2014" name="Genome Announc.">
        <title>Draft genome sequences of six enterohepatic helicobacter species isolated from humans and one from rhesus macaques.</title>
        <authorList>
            <person name="Shen Z."/>
            <person name="Sheh A."/>
            <person name="Young S.K."/>
            <person name="Abouelliel A."/>
            <person name="Ward D.V."/>
            <person name="Earl A.M."/>
            <person name="Fox J.G."/>
        </authorList>
    </citation>
    <scope>NUCLEOTIDE SEQUENCE [LARGE SCALE GENOMIC DNA]</scope>
    <source>
        <strain evidence="7 8">MIT 99-5501</strain>
    </source>
</reference>
<dbReference type="OrthoDB" id="9797176at2"/>
<dbReference type="eggNOG" id="COG1188">
    <property type="taxonomic scope" value="Bacteria"/>
</dbReference>